<dbReference type="EMBL" id="JEMT01011734">
    <property type="protein sequence ID" value="EXX77018.1"/>
    <property type="molecule type" value="Genomic_DNA"/>
</dbReference>
<evidence type="ECO:0000259" key="1">
    <source>
        <dbReference type="PROSITE" id="PS50076"/>
    </source>
</evidence>
<dbReference type="SMR" id="A0A015NCR3"/>
<dbReference type="HOGENOM" id="CLU_072138_0_0_1"/>
<protein>
    <submittedName>
        <fullName evidence="2">Caj1p</fullName>
    </submittedName>
</protein>
<dbReference type="InterPro" id="IPR052814">
    <property type="entry name" value="Peroxisomal_DnaJ"/>
</dbReference>
<dbReference type="GO" id="GO:0016558">
    <property type="term" value="P:protein import into peroxisome matrix"/>
    <property type="evidence" value="ECO:0007669"/>
    <property type="project" value="TreeGrafter"/>
</dbReference>
<dbReference type="Gene3D" id="1.10.287.110">
    <property type="entry name" value="DnaJ domain"/>
    <property type="match status" value="1"/>
</dbReference>
<dbReference type="InterPro" id="IPR026894">
    <property type="entry name" value="DnaJ_X"/>
</dbReference>
<dbReference type="PROSITE" id="PS50076">
    <property type="entry name" value="DNAJ_2"/>
    <property type="match status" value="1"/>
</dbReference>
<dbReference type="InterPro" id="IPR001623">
    <property type="entry name" value="DnaJ_domain"/>
</dbReference>
<dbReference type="OMA" id="GNEMHEM"/>
<dbReference type="OrthoDB" id="2311508at2759"/>
<sequence>MDLHEKLRENKRHLESGKINENEYSKRRKSLINEWSKKTKKGELIRAVNKPREMDLYEILNLKPNATKTEISSSYRKLAIKYHPDKNHGYEAEEWGKISKAYQILADDSSRFIYDYYGTIDNSLEDKASFNPYVGGELWQPYIGNLEIGFWSLSFINNELKILASTVQKKRRHDNRMSSIVRYLQDKLFRFPEFPEQDDSSQFEINLYEEAKKLSAEPNGKKLLFTLGKIYTDEAKTYLNKSSTVYSKYFSSLKERLEFFINFTLGYLMIRTKNNPDLEETNKLVWNLSKSEISSIVREACEKVLHDENRSEVESYHLANSMLLLGKTWLEVSEW</sequence>
<proteinExistence type="predicted"/>
<keyword evidence="3" id="KW-1185">Reference proteome</keyword>
<evidence type="ECO:0000313" key="2">
    <source>
        <dbReference type="EMBL" id="EXX77018.1"/>
    </source>
</evidence>
<dbReference type="PANTHER" id="PTHR45006:SF1">
    <property type="entry name" value="DNAJ-LIKE PROTEIN 1"/>
    <property type="match status" value="1"/>
</dbReference>
<dbReference type="PANTHER" id="PTHR45006">
    <property type="entry name" value="DNAJ-LIKE PROTEIN 1"/>
    <property type="match status" value="1"/>
</dbReference>
<dbReference type="STRING" id="1432141.A0A015NCR3"/>
<comment type="caution">
    <text evidence="2">The sequence shown here is derived from an EMBL/GenBank/DDBJ whole genome shotgun (WGS) entry which is preliminary data.</text>
</comment>
<dbReference type="CDD" id="cd06257">
    <property type="entry name" value="DnaJ"/>
    <property type="match status" value="1"/>
</dbReference>
<dbReference type="SMART" id="SM00271">
    <property type="entry name" value="DnaJ"/>
    <property type="match status" value="1"/>
</dbReference>
<accession>A0A015NCR3</accession>
<reference evidence="2 3" key="1">
    <citation type="submission" date="2014-02" db="EMBL/GenBank/DDBJ databases">
        <title>Single nucleus genome sequencing reveals high similarity among nuclei of an endomycorrhizal fungus.</title>
        <authorList>
            <person name="Lin K."/>
            <person name="Geurts R."/>
            <person name="Zhang Z."/>
            <person name="Limpens E."/>
            <person name="Saunders D.G."/>
            <person name="Mu D."/>
            <person name="Pang E."/>
            <person name="Cao H."/>
            <person name="Cha H."/>
            <person name="Lin T."/>
            <person name="Zhou Q."/>
            <person name="Shang Y."/>
            <person name="Li Y."/>
            <person name="Ivanov S."/>
            <person name="Sharma T."/>
            <person name="Velzen R.V."/>
            <person name="Ruijter N.D."/>
            <person name="Aanen D.K."/>
            <person name="Win J."/>
            <person name="Kamoun S."/>
            <person name="Bisseling T."/>
            <person name="Huang S."/>
        </authorList>
    </citation>
    <scope>NUCLEOTIDE SEQUENCE [LARGE SCALE GENOMIC DNA]</scope>
    <source>
        <strain evidence="3">DAOM197198w</strain>
    </source>
</reference>
<name>A0A015NCR3_RHIIW</name>
<evidence type="ECO:0000313" key="3">
    <source>
        <dbReference type="Proteomes" id="UP000022910"/>
    </source>
</evidence>
<dbReference type="SUPFAM" id="SSF46565">
    <property type="entry name" value="Chaperone J-domain"/>
    <property type="match status" value="1"/>
</dbReference>
<dbReference type="InterPro" id="IPR036869">
    <property type="entry name" value="J_dom_sf"/>
</dbReference>
<dbReference type="GO" id="GO:0005829">
    <property type="term" value="C:cytosol"/>
    <property type="evidence" value="ECO:0007669"/>
    <property type="project" value="TreeGrafter"/>
</dbReference>
<dbReference type="AlphaFoldDB" id="A0A015NCR3"/>
<organism evidence="2 3">
    <name type="scientific">Rhizophagus irregularis (strain DAOM 197198w)</name>
    <name type="common">Glomus intraradices</name>
    <dbReference type="NCBI Taxonomy" id="1432141"/>
    <lineage>
        <taxon>Eukaryota</taxon>
        <taxon>Fungi</taxon>
        <taxon>Fungi incertae sedis</taxon>
        <taxon>Mucoromycota</taxon>
        <taxon>Glomeromycotina</taxon>
        <taxon>Glomeromycetes</taxon>
        <taxon>Glomerales</taxon>
        <taxon>Glomeraceae</taxon>
        <taxon>Rhizophagus</taxon>
    </lineage>
</organism>
<feature type="domain" description="J" evidence="1">
    <location>
        <begin position="55"/>
        <end position="118"/>
    </location>
</feature>
<dbReference type="Pfam" id="PF14308">
    <property type="entry name" value="DnaJ-X"/>
    <property type="match status" value="2"/>
</dbReference>
<dbReference type="Pfam" id="PF00226">
    <property type="entry name" value="DnaJ"/>
    <property type="match status" value="1"/>
</dbReference>
<gene>
    <name evidence="2" type="ORF">RirG_027680</name>
</gene>
<dbReference type="Proteomes" id="UP000022910">
    <property type="component" value="Unassembled WGS sequence"/>
</dbReference>
<dbReference type="PRINTS" id="PR00625">
    <property type="entry name" value="JDOMAIN"/>
</dbReference>